<evidence type="ECO:0000256" key="2">
    <source>
        <dbReference type="ARBA" id="ARBA00007870"/>
    </source>
</evidence>
<dbReference type="SUPFAM" id="SSF48179">
    <property type="entry name" value="6-phosphogluconate dehydrogenase C-terminal domain-like"/>
    <property type="match status" value="1"/>
</dbReference>
<dbReference type="Gene3D" id="3.40.50.720">
    <property type="entry name" value="NAD(P)-binding Rossmann-like Domain"/>
    <property type="match status" value="1"/>
</dbReference>
<sequence>MSDQEQRPSGPPRIVVAGAGSVGCFVGGMLARGVQDVTLLVRPYMLEEIAQQGILLTDFAGLDEALPPDAVKLVLKPEALAEADIILVTVKSGATAVIAEQIASFASKDAIVVSLQNGTQNAGLLRERLQGWDVRAGMVPFNVVAMGGGRFHRGTSGDIVIEKGLGHVARKLSVSGLDVHEVKRMAPVQWGKLLINLNNGLNALSNVPLRKQIMDIRWRRLMADQMTEALAVLAAASVETTNPVTASVSMTMVPKILRLPTWAFRWVAKAMLAIDPTARSSMWEDLTKGRLTEIDELQGVIVALAHQHGIPAPINERVMSLVRDAENAGHGSPALMPAQVRGD</sequence>
<dbReference type="GO" id="GO:0005737">
    <property type="term" value="C:cytoplasm"/>
    <property type="evidence" value="ECO:0007669"/>
    <property type="project" value="TreeGrafter"/>
</dbReference>
<dbReference type="SUPFAM" id="SSF51735">
    <property type="entry name" value="NAD(P)-binding Rossmann-fold domains"/>
    <property type="match status" value="1"/>
</dbReference>
<evidence type="ECO:0000256" key="5">
    <source>
        <dbReference type="ARBA" id="ARBA00022655"/>
    </source>
</evidence>
<feature type="domain" description="Ketopantoate reductase N-terminal" evidence="11">
    <location>
        <begin position="14"/>
        <end position="163"/>
    </location>
</feature>
<dbReference type="Gene3D" id="1.10.1040.10">
    <property type="entry name" value="N-(1-d-carboxylethyl)-l-norvaline Dehydrogenase, domain 2"/>
    <property type="match status" value="1"/>
</dbReference>
<protein>
    <recommendedName>
        <fullName evidence="4 10">2-dehydropantoate 2-reductase</fullName>
        <ecNumber evidence="3 10">1.1.1.169</ecNumber>
    </recommendedName>
    <alternativeName>
        <fullName evidence="8 10">Ketopantoate reductase</fullName>
    </alternativeName>
</protein>
<dbReference type="AlphaFoldDB" id="A0A1I4CVB6"/>
<evidence type="ECO:0000313" key="13">
    <source>
        <dbReference type="EMBL" id="SFK84560.1"/>
    </source>
</evidence>
<evidence type="ECO:0000259" key="12">
    <source>
        <dbReference type="Pfam" id="PF08546"/>
    </source>
</evidence>
<keyword evidence="14" id="KW-1185">Reference proteome</keyword>
<dbReference type="NCBIfam" id="NF006083">
    <property type="entry name" value="PRK08229.1"/>
    <property type="match status" value="1"/>
</dbReference>
<evidence type="ECO:0000259" key="11">
    <source>
        <dbReference type="Pfam" id="PF02558"/>
    </source>
</evidence>
<feature type="domain" description="Ketopantoate reductase C-terminal" evidence="12">
    <location>
        <begin position="187"/>
        <end position="325"/>
    </location>
</feature>
<evidence type="ECO:0000256" key="7">
    <source>
        <dbReference type="ARBA" id="ARBA00023002"/>
    </source>
</evidence>
<accession>A0A1I4CVB6</accession>
<dbReference type="InterPro" id="IPR003710">
    <property type="entry name" value="ApbA"/>
</dbReference>
<dbReference type="GO" id="GO:0008677">
    <property type="term" value="F:2-dehydropantoate 2-reductase activity"/>
    <property type="evidence" value="ECO:0007669"/>
    <property type="project" value="UniProtKB-EC"/>
</dbReference>
<evidence type="ECO:0000256" key="3">
    <source>
        <dbReference type="ARBA" id="ARBA00013014"/>
    </source>
</evidence>
<dbReference type="InterPro" id="IPR036291">
    <property type="entry name" value="NAD(P)-bd_dom_sf"/>
</dbReference>
<dbReference type="EC" id="1.1.1.169" evidence="3 10"/>
<dbReference type="Pfam" id="PF02558">
    <property type="entry name" value="ApbA"/>
    <property type="match status" value="1"/>
</dbReference>
<dbReference type="NCBIfam" id="TIGR00745">
    <property type="entry name" value="apbA_panE"/>
    <property type="match status" value="1"/>
</dbReference>
<evidence type="ECO:0000256" key="4">
    <source>
        <dbReference type="ARBA" id="ARBA00019465"/>
    </source>
</evidence>
<dbReference type="InterPro" id="IPR013332">
    <property type="entry name" value="KPR_N"/>
</dbReference>
<comment type="similarity">
    <text evidence="2 10">Belongs to the ketopantoate reductase family.</text>
</comment>
<dbReference type="InterPro" id="IPR050838">
    <property type="entry name" value="Ketopantoate_reductase"/>
</dbReference>
<evidence type="ECO:0000256" key="6">
    <source>
        <dbReference type="ARBA" id="ARBA00022857"/>
    </source>
</evidence>
<dbReference type="GO" id="GO:0050661">
    <property type="term" value="F:NADP binding"/>
    <property type="evidence" value="ECO:0007669"/>
    <property type="project" value="TreeGrafter"/>
</dbReference>
<dbReference type="PANTHER" id="PTHR43765">
    <property type="entry name" value="2-DEHYDROPANTOATE 2-REDUCTASE-RELATED"/>
    <property type="match status" value="1"/>
</dbReference>
<organism evidence="13 14">
    <name type="scientific">Shimia haliotis</name>
    <dbReference type="NCBI Taxonomy" id="1280847"/>
    <lineage>
        <taxon>Bacteria</taxon>
        <taxon>Pseudomonadati</taxon>
        <taxon>Pseudomonadota</taxon>
        <taxon>Alphaproteobacteria</taxon>
        <taxon>Rhodobacterales</taxon>
        <taxon>Roseobacteraceae</taxon>
    </lineage>
</organism>
<dbReference type="OrthoDB" id="9796561at2"/>
<dbReference type="EMBL" id="FOSZ01000002">
    <property type="protein sequence ID" value="SFK84560.1"/>
    <property type="molecule type" value="Genomic_DNA"/>
</dbReference>
<evidence type="ECO:0000256" key="9">
    <source>
        <dbReference type="ARBA" id="ARBA00048793"/>
    </source>
</evidence>
<proteinExistence type="inferred from homology"/>
<dbReference type="STRING" id="1280847.SAMN04488036_102500"/>
<reference evidence="14" key="1">
    <citation type="submission" date="2016-10" db="EMBL/GenBank/DDBJ databases">
        <authorList>
            <person name="Varghese N."/>
            <person name="Submissions S."/>
        </authorList>
    </citation>
    <scope>NUCLEOTIDE SEQUENCE [LARGE SCALE GENOMIC DNA]</scope>
    <source>
        <strain evidence="14">DSM 28453</strain>
    </source>
</reference>
<comment type="pathway">
    <text evidence="1 10">Cofactor biosynthesis; (R)-pantothenate biosynthesis; (R)-pantoate from 3-methyl-2-oxobutanoate: step 2/2.</text>
</comment>
<name>A0A1I4CVB6_9RHOB</name>
<dbReference type="PANTHER" id="PTHR43765:SF2">
    <property type="entry name" value="2-DEHYDROPANTOATE 2-REDUCTASE"/>
    <property type="match status" value="1"/>
</dbReference>
<evidence type="ECO:0000313" key="14">
    <source>
        <dbReference type="Proteomes" id="UP000198851"/>
    </source>
</evidence>
<dbReference type="UniPathway" id="UPA00028">
    <property type="reaction ID" value="UER00004"/>
</dbReference>
<dbReference type="Proteomes" id="UP000198851">
    <property type="component" value="Unassembled WGS sequence"/>
</dbReference>
<dbReference type="RefSeq" id="WP_093322509.1">
    <property type="nucleotide sequence ID" value="NZ_FOSZ01000002.1"/>
</dbReference>
<comment type="catalytic activity">
    <reaction evidence="9 10">
        <text>(R)-pantoate + NADP(+) = 2-dehydropantoate + NADPH + H(+)</text>
        <dbReference type="Rhea" id="RHEA:16233"/>
        <dbReference type="ChEBI" id="CHEBI:11561"/>
        <dbReference type="ChEBI" id="CHEBI:15378"/>
        <dbReference type="ChEBI" id="CHEBI:15980"/>
        <dbReference type="ChEBI" id="CHEBI:57783"/>
        <dbReference type="ChEBI" id="CHEBI:58349"/>
        <dbReference type="EC" id="1.1.1.169"/>
    </reaction>
</comment>
<dbReference type="PROSITE" id="PS51257">
    <property type="entry name" value="PROKAR_LIPOPROTEIN"/>
    <property type="match status" value="1"/>
</dbReference>
<dbReference type="InterPro" id="IPR013752">
    <property type="entry name" value="KPA_reductase"/>
</dbReference>
<dbReference type="InterPro" id="IPR008927">
    <property type="entry name" value="6-PGluconate_DH-like_C_sf"/>
</dbReference>
<keyword evidence="6 10" id="KW-0521">NADP</keyword>
<dbReference type="InterPro" id="IPR013328">
    <property type="entry name" value="6PGD_dom2"/>
</dbReference>
<comment type="function">
    <text evidence="10">Catalyzes the NADPH-dependent reduction of ketopantoate into pantoic acid.</text>
</comment>
<gene>
    <name evidence="13" type="ORF">SAMN04488036_102500</name>
</gene>
<keyword evidence="5 10" id="KW-0566">Pantothenate biosynthesis</keyword>
<evidence type="ECO:0000256" key="1">
    <source>
        <dbReference type="ARBA" id="ARBA00004994"/>
    </source>
</evidence>
<keyword evidence="7 10" id="KW-0560">Oxidoreductase</keyword>
<dbReference type="GO" id="GO:0015940">
    <property type="term" value="P:pantothenate biosynthetic process"/>
    <property type="evidence" value="ECO:0007669"/>
    <property type="project" value="UniProtKB-UniPathway"/>
</dbReference>
<evidence type="ECO:0000256" key="10">
    <source>
        <dbReference type="RuleBase" id="RU362068"/>
    </source>
</evidence>
<dbReference type="Pfam" id="PF08546">
    <property type="entry name" value="ApbA_C"/>
    <property type="match status" value="1"/>
</dbReference>
<evidence type="ECO:0000256" key="8">
    <source>
        <dbReference type="ARBA" id="ARBA00032024"/>
    </source>
</evidence>